<dbReference type="GO" id="GO:0000502">
    <property type="term" value="C:proteasome complex"/>
    <property type="evidence" value="ECO:0007669"/>
    <property type="project" value="UniProtKB-KW"/>
</dbReference>
<keyword evidence="3 7" id="KW-0808">Transferase</keyword>
<feature type="binding site" evidence="7">
    <location>
        <position position="467"/>
    </location>
    <ligand>
        <name>S-adenosyl-L-methionine</name>
        <dbReference type="ChEBI" id="CHEBI:59789"/>
    </ligand>
</feature>
<comment type="caution">
    <text evidence="7">Lacks conserved residue(s) required for the propagation of feature annotation.</text>
</comment>
<dbReference type="SUPFAM" id="SSF53335">
    <property type="entry name" value="S-adenosyl-L-methionine-dependent methyltransferases"/>
    <property type="match status" value="1"/>
</dbReference>
<dbReference type="Pfam" id="PF18055">
    <property type="entry name" value="RPN6_N"/>
    <property type="match status" value="1"/>
</dbReference>
<reference evidence="9" key="1">
    <citation type="journal article" date="2020" name="bioRxiv">
        <title>Chromosome-level reference genome of the European wasp spider Argiope bruennichi: a resource for studies on range expansion and evolutionary adaptation.</title>
        <authorList>
            <person name="Sheffer M.M."/>
            <person name="Hoppe A."/>
            <person name="Krehenwinkel H."/>
            <person name="Uhl G."/>
            <person name="Kuss A.W."/>
            <person name="Jensen L."/>
            <person name="Jensen C."/>
            <person name="Gillespie R.G."/>
            <person name="Hoff K.J."/>
            <person name="Prost S."/>
        </authorList>
    </citation>
    <scope>NUCLEOTIDE SEQUENCE</scope>
</reference>
<comment type="caution">
    <text evidence="9">The sequence shown here is derived from an EMBL/GenBank/DDBJ whole genome shotgun (WGS) entry which is preliminary data.</text>
</comment>
<dbReference type="PROSITE" id="PS51689">
    <property type="entry name" value="SAM_RNA_A_N6_MT"/>
    <property type="match status" value="1"/>
</dbReference>
<dbReference type="AlphaFoldDB" id="A0A8T0FTG9"/>
<dbReference type="GO" id="GO:0003723">
    <property type="term" value="F:RNA binding"/>
    <property type="evidence" value="ECO:0007669"/>
    <property type="project" value="UniProtKB-UniRule"/>
</dbReference>
<keyword evidence="5 7" id="KW-0694">RNA-binding</keyword>
<dbReference type="InterPro" id="IPR036390">
    <property type="entry name" value="WH_DNA-bd_sf"/>
</dbReference>
<keyword evidence="10" id="KW-1185">Reference proteome</keyword>
<keyword evidence="6 9" id="KW-0647">Proteasome</keyword>
<evidence type="ECO:0000256" key="3">
    <source>
        <dbReference type="ARBA" id="ARBA00022679"/>
    </source>
</evidence>
<proteinExistence type="inferred from homology"/>
<protein>
    <submittedName>
        <fullName evidence="9">26S proteasome non-ATPase regulatory subunit like protein</fullName>
    </submittedName>
</protein>
<gene>
    <name evidence="9" type="ORF">HNY73_002428</name>
</gene>
<organism evidence="9 10">
    <name type="scientific">Argiope bruennichi</name>
    <name type="common">Wasp spider</name>
    <name type="synonym">Aranea bruennichi</name>
    <dbReference type="NCBI Taxonomy" id="94029"/>
    <lineage>
        <taxon>Eukaryota</taxon>
        <taxon>Metazoa</taxon>
        <taxon>Ecdysozoa</taxon>
        <taxon>Arthropoda</taxon>
        <taxon>Chelicerata</taxon>
        <taxon>Arachnida</taxon>
        <taxon>Araneae</taxon>
        <taxon>Araneomorphae</taxon>
        <taxon>Entelegynae</taxon>
        <taxon>Araneoidea</taxon>
        <taxon>Araneidae</taxon>
        <taxon>Argiope</taxon>
    </lineage>
</organism>
<evidence type="ECO:0000313" key="9">
    <source>
        <dbReference type="EMBL" id="KAF8794447.1"/>
    </source>
</evidence>
<dbReference type="SMART" id="SM00753">
    <property type="entry name" value="PAM"/>
    <property type="match status" value="1"/>
</dbReference>
<dbReference type="InterPro" id="IPR001737">
    <property type="entry name" value="KsgA/Erm"/>
</dbReference>
<feature type="domain" description="PCI" evidence="8">
    <location>
        <begin position="207"/>
        <end position="375"/>
    </location>
</feature>
<accession>A0A8T0FTG9</accession>
<dbReference type="Pfam" id="PF01399">
    <property type="entry name" value="PCI"/>
    <property type="match status" value="1"/>
</dbReference>
<dbReference type="InterPro" id="IPR000717">
    <property type="entry name" value="PCI_dom"/>
</dbReference>
<dbReference type="EMBL" id="JABXBU010000002">
    <property type="protein sequence ID" value="KAF8794447.1"/>
    <property type="molecule type" value="Genomic_DNA"/>
</dbReference>
<evidence type="ECO:0000259" key="8">
    <source>
        <dbReference type="PROSITE" id="PS50250"/>
    </source>
</evidence>
<dbReference type="InterPro" id="IPR029063">
    <property type="entry name" value="SAM-dependent_MTases_sf"/>
</dbReference>
<dbReference type="Proteomes" id="UP000807504">
    <property type="component" value="Unassembled WGS sequence"/>
</dbReference>
<dbReference type="InterPro" id="IPR050871">
    <property type="entry name" value="26S_Proteasome/COP9_Components"/>
</dbReference>
<evidence type="ECO:0000256" key="5">
    <source>
        <dbReference type="ARBA" id="ARBA00022884"/>
    </source>
</evidence>
<dbReference type="PROSITE" id="PS50250">
    <property type="entry name" value="PCI"/>
    <property type="match status" value="1"/>
</dbReference>
<evidence type="ECO:0000256" key="7">
    <source>
        <dbReference type="PROSITE-ProRule" id="PRU01026"/>
    </source>
</evidence>
<dbReference type="SMART" id="SM00088">
    <property type="entry name" value="PINT"/>
    <property type="match status" value="1"/>
</dbReference>
<evidence type="ECO:0000256" key="4">
    <source>
        <dbReference type="ARBA" id="ARBA00022691"/>
    </source>
</evidence>
<dbReference type="Gene3D" id="3.40.50.150">
    <property type="entry name" value="Vaccinia Virus protein VP39"/>
    <property type="match status" value="1"/>
</dbReference>
<dbReference type="InterPro" id="IPR040773">
    <property type="entry name" value="Rpn6_N"/>
</dbReference>
<dbReference type="Gene3D" id="1.25.40.570">
    <property type="match status" value="1"/>
</dbReference>
<dbReference type="PANTHER" id="PTHR10678">
    <property type="entry name" value="26S PROTEASOME NON-ATPASE REGULATORY SUBUNIT 11/COP9 SIGNALOSOME COMPLEX SUBUNIT 2"/>
    <property type="match status" value="1"/>
</dbReference>
<name>A0A8T0FTG9_ARGBR</name>
<comment type="similarity">
    <text evidence="1">Belongs to the proteasome subunit S9 family.</text>
</comment>
<evidence type="ECO:0000256" key="6">
    <source>
        <dbReference type="ARBA" id="ARBA00022942"/>
    </source>
</evidence>
<keyword evidence="2 7" id="KW-0489">Methyltransferase</keyword>
<sequence length="768" mass="87795">MAGAAAVLNGRDVLAHHGSPNVDIVKQFVFPKDVQPDEEVIRVKEQSLLDYAKALANSGKAKELATLIKGTRPFLGLVSKAKATKLVRTLVDLFLDMEASTGLEVELCLECIEWAKQEKRNYLRQALEFNFLGGVLLKELKKLDDKNLLVEVQLLESKVYHCLTNFPRARAALTAARTTANGIYCPPKLQAALDLQSGILHAADEKDFKTAFSYFFEAFEGYESVDDAKAVVSLKYMLLSKIMLGDSDDVLSLTMGKLALKYAGIDVDAMKAIAAASSKRSLAEFQEALKKYKKQLVEDPIIRAHLDALYDTMLEKNLCRIIEPYSKVQLKHVAGVIELPLPTVEKKMSQMILDKKLNVINSVNKRWQNTAEDLREFSFECDIRKKKLSKANKYDVQSAYGALDKKSSSRLKQHDYFYLSDPISADIIAYHLCEKWDDGYVFEVNPGPGVLSKALLKAGVPCLRVFEKNEVFLSELKFTQSRSLQFLSAPLNTKCLFFPYVQQELSKQHSNFEIIEEDFLFLPSLEAKTFDDDSVSYLDAFFKDVPKLSWEEGAPFRIFSIISNKKSIRFSRFLLAALSNRCSIFFYGRCELFLVLSHSEYLYLMAEPKENFAIYRWSTVLYRSFFEISVLNKFTPDIFSPSPSRHGKKKNEENNFYLVKFIPRSDLFSSLVNNNKLQDFYFFIRHLLVKRTGLVIPTMEGWVPSCGPRLIKEGMNVFTRFGDLSPEQLLMLFNQFSSWPEYEESTFHVSLRRYYGKKSFPFDDDENL</sequence>
<evidence type="ECO:0000256" key="2">
    <source>
        <dbReference type="ARBA" id="ARBA00022603"/>
    </source>
</evidence>
<comment type="similarity">
    <text evidence="7">Belongs to the class I-like SAM-binding methyltransferase superfamily. rRNA adenine N(6)-methyltransferase family.</text>
</comment>
<reference evidence="9" key="2">
    <citation type="submission" date="2020-06" db="EMBL/GenBank/DDBJ databases">
        <authorList>
            <person name="Sheffer M."/>
        </authorList>
    </citation>
    <scope>NUCLEOTIDE SEQUENCE</scope>
</reference>
<dbReference type="SUPFAM" id="SSF46785">
    <property type="entry name" value="Winged helix' DNA-binding domain"/>
    <property type="match status" value="1"/>
</dbReference>
<dbReference type="GO" id="GO:0000179">
    <property type="term" value="F:rRNA (adenine-N6,N6-)-dimethyltransferase activity"/>
    <property type="evidence" value="ECO:0007669"/>
    <property type="project" value="UniProtKB-UniRule"/>
</dbReference>
<evidence type="ECO:0000256" key="1">
    <source>
        <dbReference type="ARBA" id="ARBA00007454"/>
    </source>
</evidence>
<keyword evidence="4 7" id="KW-0949">S-adenosyl-L-methionine</keyword>
<evidence type="ECO:0000313" key="10">
    <source>
        <dbReference type="Proteomes" id="UP000807504"/>
    </source>
</evidence>
<feature type="binding site" evidence="7">
    <location>
        <position position="419"/>
    </location>
    <ligand>
        <name>S-adenosyl-L-methionine</name>
        <dbReference type="ChEBI" id="CHEBI:59789"/>
    </ligand>
</feature>
<feature type="binding site" evidence="7">
    <location>
        <position position="518"/>
    </location>
    <ligand>
        <name>S-adenosyl-L-methionine</name>
        <dbReference type="ChEBI" id="CHEBI:59789"/>
    </ligand>
</feature>